<evidence type="ECO:0000313" key="3">
    <source>
        <dbReference type="EMBL" id="PWA22193.1"/>
    </source>
</evidence>
<feature type="region of interest" description="Disordered" evidence="2">
    <location>
        <begin position="124"/>
        <end position="145"/>
    </location>
</feature>
<proteinExistence type="predicted"/>
<feature type="coiled-coil region" evidence="1">
    <location>
        <begin position="162"/>
        <end position="238"/>
    </location>
</feature>
<accession>A0A315VGY5</accession>
<name>A0A315VGY5_GAMAF</name>
<dbReference type="EMBL" id="NHOQ01001768">
    <property type="protein sequence ID" value="PWA22193.1"/>
    <property type="molecule type" value="Genomic_DNA"/>
</dbReference>
<keyword evidence="4" id="KW-1185">Reference proteome</keyword>
<evidence type="ECO:0000256" key="1">
    <source>
        <dbReference type="SAM" id="Coils"/>
    </source>
</evidence>
<keyword evidence="1" id="KW-0175">Coiled coil</keyword>
<evidence type="ECO:0000313" key="4">
    <source>
        <dbReference type="Proteomes" id="UP000250572"/>
    </source>
</evidence>
<comment type="caution">
    <text evidence="3">The sequence shown here is derived from an EMBL/GenBank/DDBJ whole genome shotgun (WGS) entry which is preliminary data.</text>
</comment>
<protein>
    <submittedName>
        <fullName evidence="3">Uncharacterized protein</fullName>
    </submittedName>
</protein>
<feature type="coiled-coil region" evidence="1">
    <location>
        <begin position="358"/>
        <end position="438"/>
    </location>
</feature>
<sequence>MEQALAEKTSSLLSETARKRDLAEKVAGLKVYKDRALDAEKQVKELKDDNQRLKIQLEMSQIKATTLRNVSQSHKVELKRQSELVKTRENTIGHLKIAFDAKQKIINAHKEELKRQRKVAQETEVEAKRNRQNEEASMKRVKHKDEENLSLRKEVTSLHKSLYDLERKLSKQDLQYQVLQEKSEQAHTEKAILQKKNQKLELSAASLEQEVVETLKLLEKSKQENVILKTQVEQVKIRLADTIKSSEENQMKFEKDLLRTQDEYMKLKMQREEVLTRNRRAGEAILCNDRKIGIQADIIREQECKIVELTKEVLRLHENEQKFKMVKETYSKVQRLGLNEENGDIILLPDTDKKTEKLKMYRSENRRLSTKLEEKETEIKDLKLEEDRLQNVVKCLKSKLDYLPEDAMFKVYESQTTIKALRKQIKAQEAEISSYVARINMQDVNIKELKNKLIEISSSKKARNLPIQSKSIKLKPKDSDTKSKVQPQNIDCLPTLLITSLGRGKIVKQ</sequence>
<feature type="coiled-coil region" evidence="1">
    <location>
        <begin position="29"/>
        <end position="63"/>
    </location>
</feature>
<reference evidence="3 4" key="1">
    <citation type="journal article" date="2018" name="G3 (Bethesda)">
        <title>A High-Quality Reference Genome for the Invasive Mosquitofish Gambusia affinis Using a Chicago Library.</title>
        <authorList>
            <person name="Hoffberg S.L."/>
            <person name="Troendle N.J."/>
            <person name="Glenn T.C."/>
            <person name="Mahmud O."/>
            <person name="Louha S."/>
            <person name="Chalopin D."/>
            <person name="Bennetzen J.L."/>
            <person name="Mauricio R."/>
        </authorList>
    </citation>
    <scope>NUCLEOTIDE SEQUENCE [LARGE SCALE GENOMIC DNA]</scope>
    <source>
        <strain evidence="3">NE01/NJP1002.9</strain>
        <tissue evidence="3">Muscle</tissue>
    </source>
</reference>
<evidence type="ECO:0000256" key="2">
    <source>
        <dbReference type="SAM" id="MobiDB-lite"/>
    </source>
</evidence>
<gene>
    <name evidence="3" type="ORF">CCH79_00020914</name>
</gene>
<organism evidence="3 4">
    <name type="scientific">Gambusia affinis</name>
    <name type="common">Western mosquitofish</name>
    <name type="synonym">Heterandria affinis</name>
    <dbReference type="NCBI Taxonomy" id="33528"/>
    <lineage>
        <taxon>Eukaryota</taxon>
        <taxon>Metazoa</taxon>
        <taxon>Chordata</taxon>
        <taxon>Craniata</taxon>
        <taxon>Vertebrata</taxon>
        <taxon>Euteleostomi</taxon>
        <taxon>Actinopterygii</taxon>
        <taxon>Neopterygii</taxon>
        <taxon>Teleostei</taxon>
        <taxon>Neoteleostei</taxon>
        <taxon>Acanthomorphata</taxon>
        <taxon>Ovalentaria</taxon>
        <taxon>Atherinomorphae</taxon>
        <taxon>Cyprinodontiformes</taxon>
        <taxon>Poeciliidae</taxon>
        <taxon>Poeciliinae</taxon>
        <taxon>Gambusia</taxon>
    </lineage>
</organism>
<dbReference type="Proteomes" id="UP000250572">
    <property type="component" value="Unassembled WGS sequence"/>
</dbReference>
<dbReference type="AlphaFoldDB" id="A0A315VGY5"/>